<organism evidence="2 3">
    <name type="scientific">Stylosanthes scabra</name>
    <dbReference type="NCBI Taxonomy" id="79078"/>
    <lineage>
        <taxon>Eukaryota</taxon>
        <taxon>Viridiplantae</taxon>
        <taxon>Streptophyta</taxon>
        <taxon>Embryophyta</taxon>
        <taxon>Tracheophyta</taxon>
        <taxon>Spermatophyta</taxon>
        <taxon>Magnoliopsida</taxon>
        <taxon>eudicotyledons</taxon>
        <taxon>Gunneridae</taxon>
        <taxon>Pentapetalae</taxon>
        <taxon>rosids</taxon>
        <taxon>fabids</taxon>
        <taxon>Fabales</taxon>
        <taxon>Fabaceae</taxon>
        <taxon>Papilionoideae</taxon>
        <taxon>50 kb inversion clade</taxon>
        <taxon>dalbergioids sensu lato</taxon>
        <taxon>Dalbergieae</taxon>
        <taxon>Pterocarpus clade</taxon>
        <taxon>Stylosanthes</taxon>
    </lineage>
</organism>
<dbReference type="Proteomes" id="UP001341840">
    <property type="component" value="Unassembled WGS sequence"/>
</dbReference>
<evidence type="ECO:0000313" key="3">
    <source>
        <dbReference type="Proteomes" id="UP001341840"/>
    </source>
</evidence>
<feature type="region of interest" description="Disordered" evidence="1">
    <location>
        <begin position="1"/>
        <end position="27"/>
    </location>
</feature>
<dbReference type="SUPFAM" id="SSF47576">
    <property type="entry name" value="Calponin-homology domain, CH-domain"/>
    <property type="match status" value="1"/>
</dbReference>
<keyword evidence="3" id="KW-1185">Reference proteome</keyword>
<dbReference type="EMBL" id="JASCZI010090668">
    <property type="protein sequence ID" value="MED6144555.1"/>
    <property type="molecule type" value="Genomic_DNA"/>
</dbReference>
<sequence>MQLGQERRGKGITSNLNGFPERGLGDAIEETSEEELRGWLRDGSLSCSLLEQLLPGSLEVIQISFIVRSGER</sequence>
<evidence type="ECO:0000313" key="2">
    <source>
        <dbReference type="EMBL" id="MED6144555.1"/>
    </source>
</evidence>
<protein>
    <submittedName>
        <fullName evidence="2">Uncharacterized protein</fullName>
    </submittedName>
</protein>
<gene>
    <name evidence="2" type="ORF">PIB30_016600</name>
</gene>
<comment type="caution">
    <text evidence="2">The sequence shown here is derived from an EMBL/GenBank/DDBJ whole genome shotgun (WGS) entry which is preliminary data.</text>
</comment>
<reference evidence="2 3" key="1">
    <citation type="journal article" date="2023" name="Plants (Basel)">
        <title>Bridging the Gap: Combining Genomics and Transcriptomics Approaches to Understand Stylosanthes scabra, an Orphan Legume from the Brazilian Caatinga.</title>
        <authorList>
            <person name="Ferreira-Neto J.R.C."/>
            <person name="da Silva M.D."/>
            <person name="Binneck E."/>
            <person name="de Melo N.F."/>
            <person name="da Silva R.H."/>
            <person name="de Melo A.L.T.M."/>
            <person name="Pandolfi V."/>
            <person name="Bustamante F.O."/>
            <person name="Brasileiro-Vidal A.C."/>
            <person name="Benko-Iseppon A.M."/>
        </authorList>
    </citation>
    <scope>NUCLEOTIDE SEQUENCE [LARGE SCALE GENOMIC DNA]</scope>
    <source>
        <tissue evidence="2">Leaves</tissue>
    </source>
</reference>
<evidence type="ECO:0000256" key="1">
    <source>
        <dbReference type="SAM" id="MobiDB-lite"/>
    </source>
</evidence>
<accession>A0ABU6T745</accession>
<name>A0ABU6T745_9FABA</name>
<dbReference type="InterPro" id="IPR036872">
    <property type="entry name" value="CH_dom_sf"/>
</dbReference>
<proteinExistence type="predicted"/>